<comment type="subcellular location">
    <subcellularLocation>
        <location evidence="1">Cytoplasm</location>
        <location evidence="1">Cytoskeleton</location>
        <location evidence="1">Spindle</location>
    </subcellularLocation>
</comment>
<dbReference type="Gene3D" id="1.25.10.10">
    <property type="entry name" value="Leucine-rich Repeat Variant"/>
    <property type="match status" value="1"/>
</dbReference>
<keyword evidence="4" id="KW-0493">Microtubule</keyword>
<reference evidence="7 8" key="1">
    <citation type="journal article" date="2017" name="Environ. Microbiol.">
        <title>Decay of the glycolytic pathway and adaptation to intranuclear parasitism within Enterocytozoonidae microsporidia.</title>
        <authorList>
            <person name="Wiredu Boakye D."/>
            <person name="Jaroenlak P."/>
            <person name="Prachumwat A."/>
            <person name="Williams T.A."/>
            <person name="Bateman K.S."/>
            <person name="Itsathitphaisarn O."/>
            <person name="Sritunyalucksana K."/>
            <person name="Paszkiewicz K.H."/>
            <person name="Moore K.A."/>
            <person name="Stentiford G.D."/>
            <person name="Williams B.A."/>
        </authorList>
    </citation>
    <scope>NUCLEOTIDE SEQUENCE [LARGE SCALE GENOMIC DNA]</scope>
    <source>
        <strain evidence="7 8">TH1</strain>
    </source>
</reference>
<dbReference type="InterPro" id="IPR011989">
    <property type="entry name" value="ARM-like"/>
</dbReference>
<evidence type="ECO:0000313" key="8">
    <source>
        <dbReference type="Proteomes" id="UP000192758"/>
    </source>
</evidence>
<evidence type="ECO:0000256" key="3">
    <source>
        <dbReference type="ARBA" id="ARBA00022618"/>
    </source>
</evidence>
<name>A0A1W0E5N6_9MICR</name>
<dbReference type="Proteomes" id="UP000192758">
    <property type="component" value="Unassembled WGS sequence"/>
</dbReference>
<gene>
    <name evidence="7" type="ORF">EHP00_66</name>
</gene>
<keyword evidence="5" id="KW-0131">Cell cycle</keyword>
<protein>
    <recommendedName>
        <fullName evidence="6">CLASP N-terminal domain-containing protein</fullName>
    </recommendedName>
</protein>
<sequence>MHDENFSKILKEVKTLGLVKENEVTWSKINEVILKGNGLIFSLDKEKFVELLDAGLDDLLRKSFVSERSRLNGTCVDLIRNLIKKYNTAIIDVVDVYSYILILIKLTGKSNKIIAQRSETCLCEISKVCDEKKLYKVMLPFFNSNNKKVREALFKAIENVNDKSCFAEIISKGSSDPAWEVRNKAKRILEGKSQEIKEKGIDTVTNETECKMENAEPHKNAKEETKPSKTFNDKKFELSQNTKDLDKFLQKFKQRKEITENNELRKMIDLRKKEAEKFIKNNFNDTSFKCEIDELNESVIDAKTIVQKCKEDLTKKEKDSNDFENFNETKKEELYLEILEQNDLLDSKEKDNNLQPEVDKSKKIRKSIENLKMTDQVHDENFINTQNQVIDVGIKFECASDSTYILETDIKKAKKRNSLVNIVEEGFFEEISNTKDDTDLTN</sequence>
<keyword evidence="8" id="KW-1185">Reference proteome</keyword>
<dbReference type="GO" id="GO:0005874">
    <property type="term" value="C:microtubule"/>
    <property type="evidence" value="ECO:0007669"/>
    <property type="project" value="UniProtKB-KW"/>
</dbReference>
<evidence type="ECO:0000256" key="5">
    <source>
        <dbReference type="ARBA" id="ARBA00022776"/>
    </source>
</evidence>
<dbReference type="InterPro" id="IPR016024">
    <property type="entry name" value="ARM-type_fold"/>
</dbReference>
<evidence type="ECO:0000256" key="2">
    <source>
        <dbReference type="ARBA" id="ARBA00009549"/>
    </source>
</evidence>
<dbReference type="Pfam" id="PF12348">
    <property type="entry name" value="CLASP_N"/>
    <property type="match status" value="1"/>
</dbReference>
<evidence type="ECO:0000256" key="4">
    <source>
        <dbReference type="ARBA" id="ARBA00022701"/>
    </source>
</evidence>
<dbReference type="VEuPathDB" id="MicrosporidiaDB:EHP00_66"/>
<dbReference type="SUPFAM" id="SSF48371">
    <property type="entry name" value="ARM repeat"/>
    <property type="match status" value="1"/>
</dbReference>
<dbReference type="EMBL" id="MNPJ01000019">
    <property type="protein sequence ID" value="OQS54561.1"/>
    <property type="molecule type" value="Genomic_DNA"/>
</dbReference>
<organism evidence="7 8">
    <name type="scientific">Ecytonucleospora hepatopenaei</name>
    <dbReference type="NCBI Taxonomy" id="646526"/>
    <lineage>
        <taxon>Eukaryota</taxon>
        <taxon>Fungi</taxon>
        <taxon>Fungi incertae sedis</taxon>
        <taxon>Microsporidia</taxon>
        <taxon>Enterocytozoonidae</taxon>
        <taxon>Ecytonucleospora</taxon>
    </lineage>
</organism>
<dbReference type="STRING" id="646526.A0A1W0E5N6"/>
<dbReference type="GO" id="GO:0005819">
    <property type="term" value="C:spindle"/>
    <property type="evidence" value="ECO:0007669"/>
    <property type="project" value="UniProtKB-SubCell"/>
</dbReference>
<dbReference type="InterPro" id="IPR024395">
    <property type="entry name" value="CLASP_N_dom"/>
</dbReference>
<evidence type="ECO:0000259" key="6">
    <source>
        <dbReference type="Pfam" id="PF12348"/>
    </source>
</evidence>
<accession>A0A1W0E5N6</accession>
<keyword evidence="5" id="KW-0498">Mitosis</keyword>
<evidence type="ECO:0000256" key="1">
    <source>
        <dbReference type="ARBA" id="ARBA00004186"/>
    </source>
</evidence>
<keyword evidence="3" id="KW-0132">Cell division</keyword>
<comment type="caution">
    <text evidence="7">The sequence shown here is derived from an EMBL/GenBank/DDBJ whole genome shotgun (WGS) entry which is preliminary data.</text>
</comment>
<dbReference type="OrthoDB" id="4699125at2759"/>
<comment type="similarity">
    <text evidence="2">Belongs to the CLASP family.</text>
</comment>
<feature type="domain" description="CLASP N-terminal" evidence="6">
    <location>
        <begin position="20"/>
        <end position="186"/>
    </location>
</feature>
<dbReference type="AlphaFoldDB" id="A0A1W0E5N6"/>
<proteinExistence type="inferred from homology"/>
<evidence type="ECO:0000313" key="7">
    <source>
        <dbReference type="EMBL" id="OQS54561.1"/>
    </source>
</evidence>
<dbReference type="GO" id="GO:0051301">
    <property type="term" value="P:cell division"/>
    <property type="evidence" value="ECO:0007669"/>
    <property type="project" value="UniProtKB-KW"/>
</dbReference>